<dbReference type="GeneID" id="25262406"/>
<feature type="region of interest" description="Disordered" evidence="4">
    <location>
        <begin position="1"/>
        <end position="73"/>
    </location>
</feature>
<evidence type="ECO:0000256" key="3">
    <source>
        <dbReference type="ARBA" id="ARBA00023204"/>
    </source>
</evidence>
<feature type="domain" description="HhH-GPD" evidence="5">
    <location>
        <begin position="144"/>
        <end position="314"/>
    </location>
</feature>
<comment type="similarity">
    <text evidence="1">Belongs to the alkylbase DNA glycosidase AlkA family.</text>
</comment>
<dbReference type="HOGENOM" id="CLU_033011_0_0_1"/>
<dbReference type="CDD" id="cd00056">
    <property type="entry name" value="ENDO3c"/>
    <property type="match status" value="1"/>
</dbReference>
<dbReference type="FunFam" id="1.10.340.30:FF:000004">
    <property type="entry name" value="DNA-3-methyladenine glycosylase II"/>
    <property type="match status" value="1"/>
</dbReference>
<keyword evidence="3" id="KW-0234">DNA repair</keyword>
<evidence type="ECO:0000256" key="4">
    <source>
        <dbReference type="SAM" id="MobiDB-lite"/>
    </source>
</evidence>
<protein>
    <submittedName>
        <fullName evidence="6">DNA glycosylase</fullName>
    </submittedName>
</protein>
<feature type="compositionally biased region" description="Low complexity" evidence="4">
    <location>
        <begin position="9"/>
        <end position="24"/>
    </location>
</feature>
<dbReference type="GO" id="GO:0032993">
    <property type="term" value="C:protein-DNA complex"/>
    <property type="evidence" value="ECO:0007669"/>
    <property type="project" value="TreeGrafter"/>
</dbReference>
<proteinExistence type="inferred from homology"/>
<dbReference type="Gene3D" id="1.10.340.30">
    <property type="entry name" value="Hypothetical protein, domain 2"/>
    <property type="match status" value="1"/>
</dbReference>
<gene>
    <name evidence="6" type="ORF">K437DRAFT_223128</name>
</gene>
<dbReference type="GO" id="GO:0005634">
    <property type="term" value="C:nucleus"/>
    <property type="evidence" value="ECO:0007669"/>
    <property type="project" value="TreeGrafter"/>
</dbReference>
<dbReference type="PANTHER" id="PTHR43003">
    <property type="entry name" value="DNA-3-METHYLADENINE GLYCOSYLASE"/>
    <property type="match status" value="1"/>
</dbReference>
<dbReference type="AlphaFoldDB" id="A0A066W092"/>
<dbReference type="GO" id="GO:0043916">
    <property type="term" value="F:DNA-7-methylguanine glycosylase activity"/>
    <property type="evidence" value="ECO:0007669"/>
    <property type="project" value="TreeGrafter"/>
</dbReference>
<sequence>MLEPRSTRSRTSSAADTAAVASSSKDSNLITDLHASPKKRSRIDAQPKLLSKGPRGKHAQAQAQARASDPELPPLLPPHLVSAYTTVAHPTLPFSLSTAIAHLRQTDARFDKLFALVPLRPFLELERSEVRELDLFKTLCTSILGQQISFLAARSVLYKFCRLFLMPEQPDYEAFPREKWPFPTPHEVLEASDDTLRGAGLSGQKVKYIRDVARRFADGRLDARKLIAIEEEEVVKELVQIKGVGLWTAEMLLMFALRRPNVLPVGDLGIQRGMLLFYLASAPKADEDGELMLAGVSVSERKQAPEKVAKRRQGEARCQDTSGPIPAASGLTPATLRARKDGKKVKGAYLTPEEMRALAQPWEPYRSIASFFMYALIDDAPSK</sequence>
<dbReference type="RefSeq" id="XP_013243841.1">
    <property type="nucleotide sequence ID" value="XM_013388387.1"/>
</dbReference>
<evidence type="ECO:0000256" key="1">
    <source>
        <dbReference type="ARBA" id="ARBA00010817"/>
    </source>
</evidence>
<evidence type="ECO:0000313" key="6">
    <source>
        <dbReference type="EMBL" id="KDN47352.1"/>
    </source>
</evidence>
<evidence type="ECO:0000313" key="7">
    <source>
        <dbReference type="Proteomes" id="UP000027361"/>
    </source>
</evidence>
<dbReference type="Pfam" id="PF00730">
    <property type="entry name" value="HhH-GPD"/>
    <property type="match status" value="1"/>
</dbReference>
<dbReference type="OMA" id="MILMFAM"/>
<dbReference type="SUPFAM" id="SSF48150">
    <property type="entry name" value="DNA-glycosylase"/>
    <property type="match status" value="1"/>
</dbReference>
<dbReference type="GO" id="GO:0032131">
    <property type="term" value="F:alkylated DNA binding"/>
    <property type="evidence" value="ECO:0007669"/>
    <property type="project" value="TreeGrafter"/>
</dbReference>
<dbReference type="GO" id="GO:0006307">
    <property type="term" value="P:DNA alkylation repair"/>
    <property type="evidence" value="ECO:0007669"/>
    <property type="project" value="TreeGrafter"/>
</dbReference>
<organism evidence="6 7">
    <name type="scientific">Tilletiaria anomala (strain ATCC 24038 / CBS 436.72 / UBC 951)</name>
    <dbReference type="NCBI Taxonomy" id="1037660"/>
    <lineage>
        <taxon>Eukaryota</taxon>
        <taxon>Fungi</taxon>
        <taxon>Dikarya</taxon>
        <taxon>Basidiomycota</taxon>
        <taxon>Ustilaginomycotina</taxon>
        <taxon>Exobasidiomycetes</taxon>
        <taxon>Georgefischeriales</taxon>
        <taxon>Tilletiariaceae</taxon>
        <taxon>Tilletiaria</taxon>
    </lineage>
</organism>
<dbReference type="PANTHER" id="PTHR43003:SF5">
    <property type="entry name" value="DNA-3-METHYLADENINE GLYCOSYLASE"/>
    <property type="match status" value="1"/>
</dbReference>
<accession>A0A066W092</accession>
<dbReference type="InterPro" id="IPR051912">
    <property type="entry name" value="Alkylbase_DNA_Glycosylase/TA"/>
</dbReference>
<dbReference type="SMART" id="SM00478">
    <property type="entry name" value="ENDO3c"/>
    <property type="match status" value="1"/>
</dbReference>
<dbReference type="Proteomes" id="UP000027361">
    <property type="component" value="Unassembled WGS sequence"/>
</dbReference>
<dbReference type="EMBL" id="JMSN01000030">
    <property type="protein sequence ID" value="KDN47352.1"/>
    <property type="molecule type" value="Genomic_DNA"/>
</dbReference>
<dbReference type="GO" id="GO:0008725">
    <property type="term" value="F:DNA-3-methyladenine glycosylase activity"/>
    <property type="evidence" value="ECO:0007669"/>
    <property type="project" value="TreeGrafter"/>
</dbReference>
<dbReference type="OrthoDB" id="415889at2759"/>
<comment type="caution">
    <text evidence="6">The sequence shown here is derived from an EMBL/GenBank/DDBJ whole genome shotgun (WGS) entry which is preliminary data.</text>
</comment>
<evidence type="ECO:0000259" key="5">
    <source>
        <dbReference type="SMART" id="SM00478"/>
    </source>
</evidence>
<keyword evidence="2" id="KW-0227">DNA damage</keyword>
<keyword evidence="7" id="KW-1185">Reference proteome</keyword>
<dbReference type="InParanoid" id="A0A066W092"/>
<dbReference type="Gene3D" id="1.10.1670.40">
    <property type="match status" value="2"/>
</dbReference>
<evidence type="ECO:0000256" key="2">
    <source>
        <dbReference type="ARBA" id="ARBA00022763"/>
    </source>
</evidence>
<name>A0A066W092_TILAU</name>
<dbReference type="STRING" id="1037660.A0A066W092"/>
<dbReference type="GO" id="GO:0006285">
    <property type="term" value="P:base-excision repair, AP site formation"/>
    <property type="evidence" value="ECO:0007669"/>
    <property type="project" value="TreeGrafter"/>
</dbReference>
<dbReference type="InterPro" id="IPR011257">
    <property type="entry name" value="DNA_glycosylase"/>
</dbReference>
<dbReference type="InterPro" id="IPR003265">
    <property type="entry name" value="HhH-GPD_domain"/>
</dbReference>
<reference evidence="6 7" key="1">
    <citation type="submission" date="2014-05" db="EMBL/GenBank/DDBJ databases">
        <title>Draft genome sequence of a rare smut relative, Tilletiaria anomala UBC 951.</title>
        <authorList>
            <consortium name="DOE Joint Genome Institute"/>
            <person name="Toome M."/>
            <person name="Kuo A."/>
            <person name="Henrissat B."/>
            <person name="Lipzen A."/>
            <person name="Tritt A."/>
            <person name="Yoshinaga Y."/>
            <person name="Zane M."/>
            <person name="Barry K."/>
            <person name="Grigoriev I.V."/>
            <person name="Spatafora J.W."/>
            <person name="Aimea M.C."/>
        </authorList>
    </citation>
    <scope>NUCLEOTIDE SEQUENCE [LARGE SCALE GENOMIC DNA]</scope>
    <source>
        <strain evidence="6 7">UBC 951</strain>
    </source>
</reference>